<keyword evidence="2" id="KW-0653">Protein transport</keyword>
<evidence type="ECO:0000313" key="8">
    <source>
        <dbReference type="WBParaSite" id="scf7180000418508.g2497"/>
    </source>
</evidence>
<dbReference type="InterPro" id="IPR032629">
    <property type="entry name" value="DCB_dom"/>
</dbReference>
<feature type="domain" description="Mon2/Sec7/BIG1-like HUS" evidence="4">
    <location>
        <begin position="233"/>
        <end position="300"/>
    </location>
</feature>
<evidence type="ECO:0000256" key="1">
    <source>
        <dbReference type="ARBA" id="ARBA00022448"/>
    </source>
</evidence>
<evidence type="ECO:0000259" key="5">
    <source>
        <dbReference type="Pfam" id="PF16206"/>
    </source>
</evidence>
<feature type="region of interest" description="Disordered" evidence="3">
    <location>
        <begin position="1"/>
        <end position="24"/>
    </location>
</feature>
<feature type="compositionally biased region" description="Low complexity" evidence="3">
    <location>
        <begin position="210"/>
        <end position="223"/>
    </location>
</feature>
<keyword evidence="7" id="KW-1185">Reference proteome</keyword>
<name>A0A915NMM4_9BILA</name>
<dbReference type="GO" id="GO:0015031">
    <property type="term" value="P:protein transport"/>
    <property type="evidence" value="ECO:0007669"/>
    <property type="project" value="UniProtKB-KW"/>
</dbReference>
<evidence type="ECO:0000259" key="4">
    <source>
        <dbReference type="Pfam" id="PF12783"/>
    </source>
</evidence>
<evidence type="ECO:0000313" key="7">
    <source>
        <dbReference type="Proteomes" id="UP000887560"/>
    </source>
</evidence>
<dbReference type="WBParaSite" id="scf7180000420897.g5885">
    <property type="protein sequence ID" value="scf7180000420897.g5885"/>
    <property type="gene ID" value="scf7180000420897.g5885"/>
</dbReference>
<feature type="region of interest" description="Disordered" evidence="3">
    <location>
        <begin position="207"/>
        <end position="226"/>
    </location>
</feature>
<feature type="compositionally biased region" description="Low complexity" evidence="3">
    <location>
        <begin position="1"/>
        <end position="17"/>
    </location>
</feature>
<evidence type="ECO:0000256" key="2">
    <source>
        <dbReference type="ARBA" id="ARBA00022927"/>
    </source>
</evidence>
<sequence>MTTITTSTSSQLQQQPTMGIQPNDPKKLVDYLMSDFRSLSMDAKKKHNHVKEAAESGLVKIRNISAACESQQDSDLIQALRISCTELLHPFLLGCSSKNPRLVQISLQAIQRLIHNRVIEANVVPAIVNELWVLTEAECEELKVIQTITPFVGTELFVNNWALAKCIVLTFRLNASKDSLVINAASAAIRQLFSCVFERVIKEDETPEIQQQQQTPPNQQQQTLAPPSLRPAAADAFLLLRDLCALIRREQPSWLIGLQRIAPILGLELLESVIKNYPSIFLKHQEFAELLKTQISAQIAAKMLHVGEREFAMLAVAAANATQANNVDNQVNSLFWLVLPLPVSAALLNQQLQQQSSHLTSQMAKSAASSTSTGRDFPIVIRSLRISLALVTNYHSLLGAQSEAIIHFLIELLAQHPSTSWEAAVAIEVLHKMLSQPKLLSWLCTRPDGSKFLEAIVFSRLFAFIRKCLDEAAIDGSTMRDGENNAQPGFVYKGVFLPLGDGHPSSKRLILLDWLDKHNAEKIPEAYCLSLSYATFCVASRSLHSAIEEDFQNHQKESFEYSEFAKELYNSSYHFLVAGLSTLLDCSVDDSLNEQLLNCICSMAILALRLQLPKPRREVLKAICRATLPFQYYNKFIDSIKATTANGTLVGDNISSSTSTDDSTTFDPQKGIEHNIVAMGTVCPSPYLPPQLFNTSVMLTAKNLQVLRIIVNLTINNGSQLSDCWEMVLTTLQHFVWIIGLRPSPTGSFRTGMNELSNVAPIAEANSNTLSSTTTTNASAVSGVLCSNTVILTNMASSELPDINQQLGSLFESTSKLDEVSLHHVIAALCKLSNETMTVAQHSLRETSFFSFAKLQQAALVNLPRLHVFWRPVTAHLLELCSHSNNNIREWGSISLTKLVEEGMKQVVGGVISGGDEEITKKEQLIFSPLCSMNEISFSDVRAKQLDCLMKILQADNRTLETPLWPFIVQIVRSIVATDTQIKVDPQLIDQGFRALSLMVKEFLSVLPFECVEMLVETNALYGQQQLHLNVSLASIGQLWDISDFVRRETNHGKIEAEVDQQQIWLLIYQALGNLCSDPRPPVRKSACDTLLQTVAAHGQALNIKCWEQMLTEILFPMLCRVHQCAQTASTQRSITTNSLGAPNLMIHHSRDTESKQWAETSVKTLGGVVKIFNAHRPSLLQLENFSDCWSQLLRHIVLSARTDSAEISLSAVKNFQELLFGRQQQTNSESSSMLQSGNKSPSTPGSGSIKSKLQQHSLIDSLDHSLSPSLPEPLWMSAWSNWLQIARSILAPDFCETTDEAFLSTCDVDSGYSKSFVLPTTRKSYVPSLYHLSTLLETFIWLFHRVRQQVPVDDIRLQCLGQLFIDLASVPISSDQIPISTLFVNTKNGSEQQLPLNMAQEYLFSCTRAILQEQIETKNVNSGLRAALPDMLRLLILWMQFSWKKPQNKFISDKSSSNSLEIGDIKNNSNLITFGETSMKMLLEFYSKTAAYEEVIQHTILVDIIKALGEPLALKYSCPSQTTWQLAAATLNKVCQVGISIARENVNLFKQLWPCLANVVENFLFSSSKSSKLLNADERKRHEFVDCLLVELLRAELLPFANKLPRDFMISIIDILNRGSINTIDANDVLASDLHEQRTDLSRVCFDALLSLSQMEEETNKPISSSFFTSSTVHHRIDGGFLRNTTSQSHRQAVASAKNSSSLGATAISSLLNRCKQVLNCFARDEQRCGGHFPPLPQERVFEAISALRAVSALIDGFSRNPTSVLYSHLVTLHPNLVQLIPSSRCDQQLELALMTCLNSYQTLLLLNLHINENK</sequence>
<protein>
    <submittedName>
        <fullName evidence="8 9">Protein MON2 homolog</fullName>
    </submittedName>
</protein>
<evidence type="ECO:0000259" key="6">
    <source>
        <dbReference type="Pfam" id="PF16213"/>
    </source>
</evidence>
<reference evidence="8 9" key="1">
    <citation type="submission" date="2022-11" db="UniProtKB">
        <authorList>
            <consortium name="WormBaseParasite"/>
        </authorList>
    </citation>
    <scope>IDENTIFICATION</scope>
</reference>
<dbReference type="InterPro" id="IPR032691">
    <property type="entry name" value="Mon2/Sec7/BIG1-like_HUS"/>
</dbReference>
<dbReference type="Pfam" id="PF16213">
    <property type="entry name" value="DCB"/>
    <property type="match status" value="1"/>
</dbReference>
<dbReference type="Pfam" id="PF12783">
    <property type="entry name" value="Sec7-like_HUS"/>
    <property type="match status" value="2"/>
</dbReference>
<feature type="domain" description="Mon2/Sec7/BIG1-like HUS" evidence="4">
    <location>
        <begin position="353"/>
        <end position="442"/>
    </location>
</feature>
<feature type="domain" description="Mon2/Sec7/BIG1-like dimerisation and cyclophilin-binding" evidence="6">
    <location>
        <begin position="26"/>
        <end position="204"/>
    </location>
</feature>
<keyword evidence="1" id="KW-0813">Transport</keyword>
<accession>A0A915NMM4</accession>
<dbReference type="InterPro" id="IPR016024">
    <property type="entry name" value="ARM-type_fold"/>
</dbReference>
<evidence type="ECO:0000313" key="9">
    <source>
        <dbReference type="WBParaSite" id="scf7180000420897.g5885"/>
    </source>
</evidence>
<dbReference type="SUPFAM" id="SSF48371">
    <property type="entry name" value="ARM repeat"/>
    <property type="match status" value="1"/>
</dbReference>
<evidence type="ECO:0000256" key="3">
    <source>
        <dbReference type="SAM" id="MobiDB-lite"/>
    </source>
</evidence>
<dbReference type="Proteomes" id="UP000887560">
    <property type="component" value="Unplaced"/>
</dbReference>
<feature type="domain" description="Mon2 C-terminal" evidence="5">
    <location>
        <begin position="1002"/>
        <end position="1788"/>
    </location>
</feature>
<feature type="region of interest" description="Disordered" evidence="3">
    <location>
        <begin position="1228"/>
        <end position="1251"/>
    </location>
</feature>
<dbReference type="InterPro" id="IPR032817">
    <property type="entry name" value="Mon2_C"/>
</dbReference>
<dbReference type="WBParaSite" id="scf7180000418508.g2497">
    <property type="protein sequence ID" value="scf7180000418508.g2497"/>
    <property type="gene ID" value="scf7180000418508.g2497"/>
</dbReference>
<organism evidence="7 8">
    <name type="scientific">Meloidogyne floridensis</name>
    <dbReference type="NCBI Taxonomy" id="298350"/>
    <lineage>
        <taxon>Eukaryota</taxon>
        <taxon>Metazoa</taxon>
        <taxon>Ecdysozoa</taxon>
        <taxon>Nematoda</taxon>
        <taxon>Chromadorea</taxon>
        <taxon>Rhabditida</taxon>
        <taxon>Tylenchina</taxon>
        <taxon>Tylenchomorpha</taxon>
        <taxon>Tylenchoidea</taxon>
        <taxon>Meloidogynidae</taxon>
        <taxon>Meloidogyninae</taxon>
        <taxon>Meloidogyne</taxon>
    </lineage>
</organism>
<proteinExistence type="predicted"/>
<dbReference type="Pfam" id="PF16206">
    <property type="entry name" value="Mon2_C"/>
    <property type="match status" value="1"/>
</dbReference>